<keyword evidence="2" id="KW-0238">DNA-binding</keyword>
<feature type="domain" description="HTH hxlR-type" evidence="4">
    <location>
        <begin position="28"/>
        <end position="127"/>
    </location>
</feature>
<dbReference type="AlphaFoldDB" id="A0A0E3GLV5"/>
<evidence type="ECO:0000313" key="5">
    <source>
        <dbReference type="EMBL" id="AKA59412.1"/>
    </source>
</evidence>
<dbReference type="PROSITE" id="PS51118">
    <property type="entry name" value="HTH_HXLR"/>
    <property type="match status" value="1"/>
</dbReference>
<evidence type="ECO:0000256" key="3">
    <source>
        <dbReference type="ARBA" id="ARBA00023163"/>
    </source>
</evidence>
<evidence type="ECO:0000259" key="4">
    <source>
        <dbReference type="PROSITE" id="PS51118"/>
    </source>
</evidence>
<keyword evidence="3" id="KW-0804">Transcription</keyword>
<evidence type="ECO:0000256" key="1">
    <source>
        <dbReference type="ARBA" id="ARBA00023015"/>
    </source>
</evidence>
<accession>A0A0E3GLV5</accession>
<name>A0A0E3GLV5_9BACT</name>
<dbReference type="InterPro" id="IPR036388">
    <property type="entry name" value="WH-like_DNA-bd_sf"/>
</dbReference>
<dbReference type="GO" id="GO:0003677">
    <property type="term" value="F:DNA binding"/>
    <property type="evidence" value="ECO:0007669"/>
    <property type="project" value="UniProtKB-KW"/>
</dbReference>
<dbReference type="SUPFAM" id="SSF46785">
    <property type="entry name" value="Winged helix' DNA-binding domain"/>
    <property type="match status" value="1"/>
</dbReference>
<keyword evidence="1" id="KW-0805">Transcription regulation</keyword>
<dbReference type="EMBL" id="KP830092">
    <property type="protein sequence ID" value="AKA59412.1"/>
    <property type="molecule type" value="Genomic_DNA"/>
</dbReference>
<dbReference type="PANTHER" id="PTHR33204">
    <property type="entry name" value="TRANSCRIPTIONAL REGULATOR, MARR FAMILY"/>
    <property type="match status" value="1"/>
</dbReference>
<dbReference type="PANTHER" id="PTHR33204:SF29">
    <property type="entry name" value="TRANSCRIPTIONAL REGULATOR"/>
    <property type="match status" value="1"/>
</dbReference>
<dbReference type="InterPro" id="IPR036390">
    <property type="entry name" value="WH_DNA-bd_sf"/>
</dbReference>
<reference evidence="5" key="1">
    <citation type="journal article" date="2015" name="Proc. Natl. Acad. Sci. U.S.A.">
        <title>Multiplexed metagenome mining using short DNA sequence tags facilitates targeted discovery of epoxyketone proteasome inhibitors.</title>
        <authorList>
            <person name="Owen J.G."/>
            <person name="Charlop-Powers Z."/>
            <person name="Smith A.G."/>
            <person name="Ternei M.A."/>
            <person name="Calle P.Y."/>
            <person name="Reddy B.V."/>
            <person name="Montiel D."/>
            <person name="Brady S.F."/>
        </authorList>
    </citation>
    <scope>NUCLEOTIDE SEQUENCE</scope>
</reference>
<dbReference type="Gene3D" id="1.10.10.10">
    <property type="entry name" value="Winged helix-like DNA-binding domain superfamily/Winged helix DNA-binding domain"/>
    <property type="match status" value="1"/>
</dbReference>
<organism evidence="5">
    <name type="scientific">uncultured bacterium AB_1383</name>
    <dbReference type="NCBI Taxonomy" id="1630010"/>
    <lineage>
        <taxon>Bacteria</taxon>
        <taxon>environmental samples</taxon>
    </lineage>
</organism>
<evidence type="ECO:0000256" key="2">
    <source>
        <dbReference type="ARBA" id="ARBA00023125"/>
    </source>
</evidence>
<sequence>MSQYRIHRIDDPKARERARELRETRETTDAIEMAASVVYKRWKASLLWLLAKGRRRYSELARVLPDATPKMLTQQLRELERDGLVCREAQAGGARHVVYELSPMGEALRPFLEQFAAWARQYQDALSADGTLDSTRPLTGGVGERRLATGA</sequence>
<dbReference type="Pfam" id="PF01638">
    <property type="entry name" value="HxlR"/>
    <property type="match status" value="1"/>
</dbReference>
<proteinExistence type="predicted"/>
<protein>
    <submittedName>
        <fullName evidence="5">Transcriptional regulator, HxlR family</fullName>
    </submittedName>
</protein>
<dbReference type="InterPro" id="IPR002577">
    <property type="entry name" value="HTH_HxlR"/>
</dbReference>